<organism evidence="5 6">
    <name type="scientific">Coprinopsis marcescibilis</name>
    <name type="common">Agaric fungus</name>
    <name type="synonym">Psathyrella marcescibilis</name>
    <dbReference type="NCBI Taxonomy" id="230819"/>
    <lineage>
        <taxon>Eukaryota</taxon>
        <taxon>Fungi</taxon>
        <taxon>Dikarya</taxon>
        <taxon>Basidiomycota</taxon>
        <taxon>Agaricomycotina</taxon>
        <taxon>Agaricomycetes</taxon>
        <taxon>Agaricomycetidae</taxon>
        <taxon>Agaricales</taxon>
        <taxon>Agaricineae</taxon>
        <taxon>Psathyrellaceae</taxon>
        <taxon>Coprinopsis</taxon>
    </lineage>
</organism>
<dbReference type="EMBL" id="ML210450">
    <property type="protein sequence ID" value="TFK17913.1"/>
    <property type="molecule type" value="Genomic_DNA"/>
</dbReference>
<dbReference type="PANTHER" id="PTHR10039">
    <property type="entry name" value="AMELOGENIN"/>
    <property type="match status" value="1"/>
</dbReference>
<name>A0A5C3KE22_COPMA</name>
<dbReference type="STRING" id="230819.A0A5C3KE22"/>
<dbReference type="InterPro" id="IPR056884">
    <property type="entry name" value="NPHP3-like_N"/>
</dbReference>
<accession>A0A5C3KE22</accession>
<dbReference type="AlphaFoldDB" id="A0A5C3KE22"/>
<dbReference type="Pfam" id="PF22939">
    <property type="entry name" value="WHD_GPIID"/>
    <property type="match status" value="1"/>
</dbReference>
<evidence type="ECO:0000256" key="1">
    <source>
        <dbReference type="ARBA" id="ARBA00022737"/>
    </source>
</evidence>
<evidence type="ECO:0000256" key="2">
    <source>
        <dbReference type="PROSITE-ProRule" id="PRU00023"/>
    </source>
</evidence>
<evidence type="ECO:0000313" key="6">
    <source>
        <dbReference type="Proteomes" id="UP000307440"/>
    </source>
</evidence>
<dbReference type="SUPFAM" id="SSF48403">
    <property type="entry name" value="Ankyrin repeat"/>
    <property type="match status" value="1"/>
</dbReference>
<dbReference type="Pfam" id="PF12796">
    <property type="entry name" value="Ank_2"/>
    <property type="match status" value="1"/>
</dbReference>
<protein>
    <submittedName>
        <fullName evidence="5">Uncharacterized protein</fullName>
    </submittedName>
</protein>
<gene>
    <name evidence="5" type="ORF">FA15DRAFT_649986</name>
</gene>
<dbReference type="PANTHER" id="PTHR10039:SF15">
    <property type="entry name" value="NACHT DOMAIN-CONTAINING PROTEIN"/>
    <property type="match status" value="1"/>
</dbReference>
<feature type="domain" description="GPI inositol-deacylase winged helix" evidence="3">
    <location>
        <begin position="349"/>
        <end position="423"/>
    </location>
</feature>
<keyword evidence="1" id="KW-0677">Repeat</keyword>
<proteinExistence type="predicted"/>
<evidence type="ECO:0000259" key="4">
    <source>
        <dbReference type="Pfam" id="PF24883"/>
    </source>
</evidence>
<dbReference type="Pfam" id="PF13637">
    <property type="entry name" value="Ank_4"/>
    <property type="match status" value="1"/>
</dbReference>
<dbReference type="SUPFAM" id="SSF52540">
    <property type="entry name" value="P-loop containing nucleoside triphosphate hydrolases"/>
    <property type="match status" value="1"/>
</dbReference>
<dbReference type="Proteomes" id="UP000307440">
    <property type="component" value="Unassembled WGS sequence"/>
</dbReference>
<feature type="domain" description="Nephrocystin 3-like N-terminal" evidence="4">
    <location>
        <begin position="93"/>
        <end position="240"/>
    </location>
</feature>
<dbReference type="PROSITE" id="PS50088">
    <property type="entry name" value="ANK_REPEAT"/>
    <property type="match status" value="1"/>
</dbReference>
<keyword evidence="2" id="KW-0040">ANK repeat</keyword>
<dbReference type="InterPro" id="IPR002110">
    <property type="entry name" value="Ankyrin_rpt"/>
</dbReference>
<feature type="repeat" description="ANK" evidence="2">
    <location>
        <begin position="608"/>
        <end position="641"/>
    </location>
</feature>
<reference evidence="5 6" key="1">
    <citation type="journal article" date="2019" name="Nat. Ecol. Evol.">
        <title>Megaphylogeny resolves global patterns of mushroom evolution.</title>
        <authorList>
            <person name="Varga T."/>
            <person name="Krizsan K."/>
            <person name="Foldi C."/>
            <person name="Dima B."/>
            <person name="Sanchez-Garcia M."/>
            <person name="Sanchez-Ramirez S."/>
            <person name="Szollosi G.J."/>
            <person name="Szarkandi J.G."/>
            <person name="Papp V."/>
            <person name="Albert L."/>
            <person name="Andreopoulos W."/>
            <person name="Angelini C."/>
            <person name="Antonin V."/>
            <person name="Barry K.W."/>
            <person name="Bougher N.L."/>
            <person name="Buchanan P."/>
            <person name="Buyck B."/>
            <person name="Bense V."/>
            <person name="Catcheside P."/>
            <person name="Chovatia M."/>
            <person name="Cooper J."/>
            <person name="Damon W."/>
            <person name="Desjardin D."/>
            <person name="Finy P."/>
            <person name="Geml J."/>
            <person name="Haridas S."/>
            <person name="Hughes K."/>
            <person name="Justo A."/>
            <person name="Karasinski D."/>
            <person name="Kautmanova I."/>
            <person name="Kiss B."/>
            <person name="Kocsube S."/>
            <person name="Kotiranta H."/>
            <person name="LaButti K.M."/>
            <person name="Lechner B.E."/>
            <person name="Liimatainen K."/>
            <person name="Lipzen A."/>
            <person name="Lukacs Z."/>
            <person name="Mihaltcheva S."/>
            <person name="Morgado L.N."/>
            <person name="Niskanen T."/>
            <person name="Noordeloos M.E."/>
            <person name="Ohm R.A."/>
            <person name="Ortiz-Santana B."/>
            <person name="Ovrebo C."/>
            <person name="Racz N."/>
            <person name="Riley R."/>
            <person name="Savchenko A."/>
            <person name="Shiryaev A."/>
            <person name="Soop K."/>
            <person name="Spirin V."/>
            <person name="Szebenyi C."/>
            <person name="Tomsovsky M."/>
            <person name="Tulloss R.E."/>
            <person name="Uehling J."/>
            <person name="Grigoriev I.V."/>
            <person name="Vagvolgyi C."/>
            <person name="Papp T."/>
            <person name="Martin F.M."/>
            <person name="Miettinen O."/>
            <person name="Hibbett D.S."/>
            <person name="Nagy L.G."/>
        </authorList>
    </citation>
    <scope>NUCLEOTIDE SEQUENCE [LARGE SCALE GENOMIC DNA]</scope>
    <source>
        <strain evidence="5 6">CBS 121175</strain>
    </source>
</reference>
<keyword evidence="6" id="KW-1185">Reference proteome</keyword>
<sequence>MGANISTLTSQLYVIHAPQPRASAFFGAKDVNLNNTTVNAVAGDMTHKYYYGCTFIESRALDVDEVIAIAAKWLTDINFRIIHLDNLGKRTPNTGLWIFDREAFDKWLNGGPGVFWGTGMPGAGKTILSSIVIEKLQQLTEGPEVCVVFAYCRYTDSIPIGLILASLLRQMLERSSAVWPYIQPMYERHTREGTRPTHEELFDVLKRISCSGIFSKLIVAVDGLDEAAGETQVDIMAAISQLPYIVPHASFMDITAYNPDLMLPIQEKFGKIPALRQVLKSNEHRSLLVSKILEKSAGMFLLASLQLDLLKLCTNFKSFEQALERLPTGVDEMYAITMRRIETLGEANASIAKHALMWLTYARSSLLIQELCQAVAIGPDTYEFDKALLVDNETLLSMCCGLVTFEEGSGLVRLVHYTASDFLKPYLARDFPDPHALIATTCVARLFQYGLHDFEFEDEEAYPYYLEEDDYEEFMADIFSPNPLLEYAYTNWHSHSHSSNTLPPHTVQFVRRCRQFPYLNTTDEGCLIDKLSSIHVATVYNFQLLLSSWLENRERLVGALLAVQGLNINAFDDARRTALTIASEAGAVQTVLQLLQVEGIRLNIVDQSGTTPLGAAVRSNRLEVVQVLLAVQGVDVNLAGSEAATPLIQAARSEHISIDIAKLLLQHRSIDINATTSDGRTALDWAVEEENTEVEGLLRLCGARS</sequence>
<dbReference type="Pfam" id="PF24883">
    <property type="entry name" value="NPHP3_N"/>
    <property type="match status" value="1"/>
</dbReference>
<evidence type="ECO:0000313" key="5">
    <source>
        <dbReference type="EMBL" id="TFK17913.1"/>
    </source>
</evidence>
<dbReference type="Gene3D" id="1.25.40.20">
    <property type="entry name" value="Ankyrin repeat-containing domain"/>
    <property type="match status" value="1"/>
</dbReference>
<dbReference type="InterPro" id="IPR027417">
    <property type="entry name" value="P-loop_NTPase"/>
</dbReference>
<evidence type="ECO:0000259" key="3">
    <source>
        <dbReference type="Pfam" id="PF22939"/>
    </source>
</evidence>
<dbReference type="InterPro" id="IPR054471">
    <property type="entry name" value="GPIID_WHD"/>
</dbReference>
<dbReference type="InterPro" id="IPR036770">
    <property type="entry name" value="Ankyrin_rpt-contain_sf"/>
</dbReference>
<dbReference type="Gene3D" id="3.40.50.300">
    <property type="entry name" value="P-loop containing nucleotide triphosphate hydrolases"/>
    <property type="match status" value="1"/>
</dbReference>
<dbReference type="OrthoDB" id="7464126at2759"/>
<dbReference type="SMART" id="SM00248">
    <property type="entry name" value="ANK"/>
    <property type="match status" value="3"/>
</dbReference>